<evidence type="ECO:0000259" key="12">
    <source>
        <dbReference type="PROSITE" id="PS50011"/>
    </source>
</evidence>
<evidence type="ECO:0000256" key="3">
    <source>
        <dbReference type="ARBA" id="ARBA00016885"/>
    </source>
</evidence>
<feature type="domain" description="Protein kinase" evidence="12">
    <location>
        <begin position="1"/>
        <end position="289"/>
    </location>
</feature>
<dbReference type="GO" id="GO:0004674">
    <property type="term" value="F:protein serine/threonine kinase activity"/>
    <property type="evidence" value="ECO:0007669"/>
    <property type="project" value="UniProtKB-KW"/>
</dbReference>
<keyword evidence="13" id="KW-1185">Reference proteome</keyword>
<evidence type="ECO:0000256" key="1">
    <source>
        <dbReference type="ARBA" id="ARBA00004192"/>
    </source>
</evidence>
<dbReference type="InterPro" id="IPR000719">
    <property type="entry name" value="Prot_kinase_dom"/>
</dbReference>
<evidence type="ECO:0000256" key="7">
    <source>
        <dbReference type="ARBA" id="ARBA00022777"/>
    </source>
</evidence>
<reference evidence="14" key="1">
    <citation type="submission" date="2016-11" db="UniProtKB">
        <authorList>
            <consortium name="WormBaseParasite"/>
        </authorList>
    </citation>
    <scope>IDENTIFICATION</scope>
</reference>
<dbReference type="Gene3D" id="1.10.510.10">
    <property type="entry name" value="Transferase(Phosphotransferase) domain 1"/>
    <property type="match status" value="1"/>
</dbReference>
<proteinExistence type="predicted"/>
<keyword evidence="8" id="KW-0067">ATP-binding</keyword>
<dbReference type="PROSITE" id="PS00108">
    <property type="entry name" value="PROTEIN_KINASE_ST"/>
    <property type="match status" value="1"/>
</dbReference>
<dbReference type="GO" id="GO:0005737">
    <property type="term" value="C:cytoplasm"/>
    <property type="evidence" value="ECO:0007669"/>
    <property type="project" value="TreeGrafter"/>
</dbReference>
<sequence length="289" mass="32362">MRVGCPSNVLDSGCKLQNTAVTTTRITSKHKNLDGRMVPLEIVLLTRCKGIEGVIQMIDWFERPDGYMIVMERPSPSTDLFDYISDKGPLNESVVRDYFRQVVETVVACYRANVIHRDIKDENLVVDLKNGVVKLIDFGSGAFHKEDYYTDFEAQGFRHAVSPYCFVARHLLACCYGYALALSQVELYGYGDSFLTTELPPVVEVNKSVSALHGANIPFLPALFVLSGWQRASCSSPWWSAKSEPLFSPMTSHVEERSHVTLRPGEMTIGGHSRKQARVEVFSRSTNAN</sequence>
<evidence type="ECO:0000256" key="4">
    <source>
        <dbReference type="ARBA" id="ARBA00022527"/>
    </source>
</evidence>
<dbReference type="PROSITE" id="PS50011">
    <property type="entry name" value="PROTEIN_KINASE_DOM"/>
    <property type="match status" value="1"/>
</dbReference>
<keyword evidence="5" id="KW-0808">Transferase</keyword>
<evidence type="ECO:0000313" key="13">
    <source>
        <dbReference type="Proteomes" id="UP000095283"/>
    </source>
</evidence>
<dbReference type="SMART" id="SM00220">
    <property type="entry name" value="S_TKc"/>
    <property type="match status" value="1"/>
</dbReference>
<dbReference type="WBParaSite" id="Hba_14431">
    <property type="protein sequence ID" value="Hba_14431"/>
    <property type="gene ID" value="Hba_14431"/>
</dbReference>
<dbReference type="PANTHER" id="PTHR22984">
    <property type="entry name" value="SERINE/THREONINE-PROTEIN KINASE PIM"/>
    <property type="match status" value="1"/>
</dbReference>
<dbReference type="InterPro" id="IPR051138">
    <property type="entry name" value="PIM_Ser/Thr_kinase"/>
</dbReference>
<evidence type="ECO:0000256" key="5">
    <source>
        <dbReference type="ARBA" id="ARBA00022679"/>
    </source>
</evidence>
<dbReference type="AlphaFoldDB" id="A0A1I7XA10"/>
<evidence type="ECO:0000256" key="9">
    <source>
        <dbReference type="ARBA" id="ARBA00023200"/>
    </source>
</evidence>
<evidence type="ECO:0000256" key="8">
    <source>
        <dbReference type="ARBA" id="ARBA00022840"/>
    </source>
</evidence>
<protein>
    <recommendedName>
        <fullName evidence="3">Serine/threonine-protein kinase 1</fullName>
        <ecNumber evidence="2">2.7.11.1</ecNumber>
    </recommendedName>
</protein>
<evidence type="ECO:0000313" key="14">
    <source>
        <dbReference type="WBParaSite" id="Hba_14431"/>
    </source>
</evidence>
<dbReference type="Proteomes" id="UP000095283">
    <property type="component" value="Unplaced"/>
</dbReference>
<dbReference type="Pfam" id="PF00069">
    <property type="entry name" value="Pkinase"/>
    <property type="match status" value="1"/>
</dbReference>
<organism evidence="13 14">
    <name type="scientific">Heterorhabditis bacteriophora</name>
    <name type="common">Entomopathogenic nematode worm</name>
    <dbReference type="NCBI Taxonomy" id="37862"/>
    <lineage>
        <taxon>Eukaryota</taxon>
        <taxon>Metazoa</taxon>
        <taxon>Ecdysozoa</taxon>
        <taxon>Nematoda</taxon>
        <taxon>Chromadorea</taxon>
        <taxon>Rhabditida</taxon>
        <taxon>Rhabditina</taxon>
        <taxon>Rhabditomorpha</taxon>
        <taxon>Strongyloidea</taxon>
        <taxon>Heterorhabditidae</taxon>
        <taxon>Heterorhabditis</taxon>
    </lineage>
</organism>
<name>A0A1I7XA10_HETBA</name>
<evidence type="ECO:0000256" key="6">
    <source>
        <dbReference type="ARBA" id="ARBA00022741"/>
    </source>
</evidence>
<dbReference type="InterPro" id="IPR011009">
    <property type="entry name" value="Kinase-like_dom_sf"/>
</dbReference>
<evidence type="ECO:0000256" key="10">
    <source>
        <dbReference type="ARBA" id="ARBA00047899"/>
    </source>
</evidence>
<dbReference type="SUPFAM" id="SSF56112">
    <property type="entry name" value="Protein kinase-like (PK-like)"/>
    <property type="match status" value="1"/>
</dbReference>
<dbReference type="Gene3D" id="3.30.200.20">
    <property type="entry name" value="Phosphorylase Kinase, domain 1"/>
    <property type="match status" value="1"/>
</dbReference>
<keyword evidence="4" id="KW-0723">Serine/threonine-protein kinase</keyword>
<comment type="catalytic activity">
    <reaction evidence="11">
        <text>L-seryl-[protein] + ATP = O-phospho-L-seryl-[protein] + ADP + H(+)</text>
        <dbReference type="Rhea" id="RHEA:17989"/>
        <dbReference type="Rhea" id="RHEA-COMP:9863"/>
        <dbReference type="Rhea" id="RHEA-COMP:11604"/>
        <dbReference type="ChEBI" id="CHEBI:15378"/>
        <dbReference type="ChEBI" id="CHEBI:29999"/>
        <dbReference type="ChEBI" id="CHEBI:30616"/>
        <dbReference type="ChEBI" id="CHEBI:83421"/>
        <dbReference type="ChEBI" id="CHEBI:456216"/>
        <dbReference type="EC" id="2.7.11.1"/>
    </reaction>
</comment>
<dbReference type="InterPro" id="IPR008271">
    <property type="entry name" value="Ser/Thr_kinase_AS"/>
</dbReference>
<keyword evidence="6" id="KW-0547">Nucleotide-binding</keyword>
<evidence type="ECO:0000256" key="2">
    <source>
        <dbReference type="ARBA" id="ARBA00012513"/>
    </source>
</evidence>
<comment type="catalytic activity">
    <reaction evidence="10">
        <text>L-threonyl-[protein] + ATP = O-phospho-L-threonyl-[protein] + ADP + H(+)</text>
        <dbReference type="Rhea" id="RHEA:46608"/>
        <dbReference type="Rhea" id="RHEA-COMP:11060"/>
        <dbReference type="Rhea" id="RHEA-COMP:11605"/>
        <dbReference type="ChEBI" id="CHEBI:15378"/>
        <dbReference type="ChEBI" id="CHEBI:30013"/>
        <dbReference type="ChEBI" id="CHEBI:30616"/>
        <dbReference type="ChEBI" id="CHEBI:61977"/>
        <dbReference type="ChEBI" id="CHEBI:456216"/>
        <dbReference type="EC" id="2.7.11.1"/>
    </reaction>
</comment>
<dbReference type="GO" id="GO:0030430">
    <property type="term" value="C:host cell cytoplasm"/>
    <property type="evidence" value="ECO:0007669"/>
    <property type="project" value="UniProtKB-SubCell"/>
</dbReference>
<keyword evidence="9" id="KW-1035">Host cytoplasm</keyword>
<comment type="subcellular location">
    <subcellularLocation>
        <location evidence="1">Host cytoplasm</location>
    </subcellularLocation>
</comment>
<dbReference type="GO" id="GO:0005524">
    <property type="term" value="F:ATP binding"/>
    <property type="evidence" value="ECO:0007669"/>
    <property type="project" value="UniProtKB-KW"/>
</dbReference>
<dbReference type="PANTHER" id="PTHR22984:SF25">
    <property type="entry name" value="PROTEIN KINASE DOMAIN-CONTAINING PROTEIN"/>
    <property type="match status" value="1"/>
</dbReference>
<accession>A0A1I7XA10</accession>
<evidence type="ECO:0000256" key="11">
    <source>
        <dbReference type="ARBA" id="ARBA00048679"/>
    </source>
</evidence>
<dbReference type="EC" id="2.7.11.1" evidence="2"/>
<keyword evidence="7" id="KW-0418">Kinase</keyword>